<evidence type="ECO:0000313" key="2">
    <source>
        <dbReference type="Proteomes" id="UP000075304"/>
    </source>
</evidence>
<accession>A0A150JXX6</accession>
<sequence>MNKGIPIFKVDELNNETYLDEKGQLNVFIGIDKIFISFSENEIVSIVQNDNVGFAIDTNETICGIIVNDVEEHEKKIIEDALK</sequence>
<dbReference type="Proteomes" id="UP000075304">
    <property type="component" value="Unassembled WGS sequence"/>
</dbReference>
<reference evidence="1 2" key="1">
    <citation type="submission" date="2016-01" db="EMBL/GenBank/DDBJ databases">
        <title>Genome Sequences of Twelve Sporeforming Bacillus Species Isolated from Foods.</title>
        <authorList>
            <person name="Berendsen E.M."/>
            <person name="Wells-Bennik M.H."/>
            <person name="Krawcyk A.O."/>
            <person name="De Jong A."/>
            <person name="Holsappel S."/>
            <person name="Eijlander R.T."/>
            <person name="Kuipers O.P."/>
        </authorList>
    </citation>
    <scope>NUCLEOTIDE SEQUENCE [LARGE SCALE GENOMIC DNA]</scope>
    <source>
        <strain evidence="1 2">B4099</strain>
    </source>
</reference>
<dbReference type="AlphaFoldDB" id="A0A150JXX6"/>
<dbReference type="EMBL" id="LQYI01000055">
    <property type="protein sequence ID" value="KYC68765.1"/>
    <property type="molecule type" value="Genomic_DNA"/>
</dbReference>
<organism evidence="1 2">
    <name type="scientific">Heyndrickxia coagulans</name>
    <name type="common">Weizmannia coagulans</name>
    <dbReference type="NCBI Taxonomy" id="1398"/>
    <lineage>
        <taxon>Bacteria</taxon>
        <taxon>Bacillati</taxon>
        <taxon>Bacillota</taxon>
        <taxon>Bacilli</taxon>
        <taxon>Bacillales</taxon>
        <taxon>Bacillaceae</taxon>
        <taxon>Heyndrickxia</taxon>
    </lineage>
</organism>
<gene>
    <name evidence="1" type="ORF">B4099_3721</name>
</gene>
<comment type="caution">
    <text evidence="1">The sequence shown here is derived from an EMBL/GenBank/DDBJ whole genome shotgun (WGS) entry which is preliminary data.</text>
</comment>
<evidence type="ECO:0000313" key="1">
    <source>
        <dbReference type="EMBL" id="KYC68765.1"/>
    </source>
</evidence>
<dbReference type="PATRIC" id="fig|1398.24.peg.3480"/>
<protein>
    <submittedName>
        <fullName evidence="1">Uncharacterized protein</fullName>
    </submittedName>
</protein>
<proteinExistence type="predicted"/>
<name>A0A150JXX6_HEYCO</name>